<accession>A0ABT9ZDE0</accession>
<organism evidence="2 3">
    <name type="scientific">Metabacillus malikii</name>
    <dbReference type="NCBI Taxonomy" id="1504265"/>
    <lineage>
        <taxon>Bacteria</taxon>
        <taxon>Bacillati</taxon>
        <taxon>Bacillota</taxon>
        <taxon>Bacilli</taxon>
        <taxon>Bacillales</taxon>
        <taxon>Bacillaceae</taxon>
        <taxon>Metabacillus</taxon>
    </lineage>
</organism>
<comment type="caution">
    <text evidence="2">The sequence shown here is derived from an EMBL/GenBank/DDBJ whole genome shotgun (WGS) entry which is preliminary data.</text>
</comment>
<reference evidence="2 3" key="1">
    <citation type="submission" date="2023-07" db="EMBL/GenBank/DDBJ databases">
        <title>Genomic Encyclopedia of Type Strains, Phase IV (KMG-IV): sequencing the most valuable type-strain genomes for metagenomic binning, comparative biology and taxonomic classification.</title>
        <authorList>
            <person name="Goeker M."/>
        </authorList>
    </citation>
    <scope>NUCLEOTIDE SEQUENCE [LARGE SCALE GENOMIC DNA]</scope>
    <source>
        <strain evidence="2 3">DSM 29005</strain>
    </source>
</reference>
<evidence type="ECO:0000313" key="2">
    <source>
        <dbReference type="EMBL" id="MDQ0230252.1"/>
    </source>
</evidence>
<protein>
    <submittedName>
        <fullName evidence="2">Phage infection (PIP) family protein YhgE</fullName>
    </submittedName>
</protein>
<keyword evidence="3" id="KW-1185">Reference proteome</keyword>
<name>A0ABT9ZDE0_9BACI</name>
<proteinExistence type="predicted"/>
<gene>
    <name evidence="2" type="ORF">J2S19_001506</name>
</gene>
<dbReference type="RefSeq" id="WP_307339258.1">
    <property type="nucleotide sequence ID" value="NZ_JAUSUD010000005.1"/>
</dbReference>
<evidence type="ECO:0000313" key="3">
    <source>
        <dbReference type="Proteomes" id="UP001234495"/>
    </source>
</evidence>
<evidence type="ECO:0000256" key="1">
    <source>
        <dbReference type="SAM" id="Coils"/>
    </source>
</evidence>
<dbReference type="Proteomes" id="UP001234495">
    <property type="component" value="Unassembled WGS sequence"/>
</dbReference>
<feature type="coiled-coil region" evidence="1">
    <location>
        <begin position="48"/>
        <end position="117"/>
    </location>
</feature>
<keyword evidence="1" id="KW-0175">Coiled coil</keyword>
<sequence length="180" mass="21002">MWGYVKFTTAHCSSHIIEESILLQTVKNDLRELIKDNLKLEKFYGIAEKKANSVSSNLEKEINQTERQLKEVNKRFDNILTLHTEGHITIEQFKAQNERISQQQKELAVKKAELQSALTARKDTAEELQFFKKEVERFANLDINDEQVLKQVLQRLINKIEVYEEGKIKIHYNLSPSLSS</sequence>
<dbReference type="EMBL" id="JAUSUD010000005">
    <property type="protein sequence ID" value="MDQ0230252.1"/>
    <property type="molecule type" value="Genomic_DNA"/>
</dbReference>